<evidence type="ECO:0000256" key="9">
    <source>
        <dbReference type="ARBA" id="ARBA00023180"/>
    </source>
</evidence>
<evidence type="ECO:0000256" key="5">
    <source>
        <dbReference type="ARBA" id="ARBA00022692"/>
    </source>
</evidence>
<evidence type="ECO:0000256" key="4">
    <source>
        <dbReference type="ARBA" id="ARBA00022502"/>
    </source>
</evidence>
<feature type="transmembrane region" description="Helical" evidence="10">
    <location>
        <begin position="30"/>
        <end position="48"/>
    </location>
</feature>
<proteinExistence type="inferred from homology"/>
<dbReference type="PANTHER" id="PTHR21072:SF13">
    <property type="entry name" value="GPI TRANSAMIDASE COMPONENT PIG-S"/>
    <property type="match status" value="1"/>
</dbReference>
<evidence type="ECO:0000256" key="1">
    <source>
        <dbReference type="ARBA" id="ARBA00004477"/>
    </source>
</evidence>
<name>A0ABP0ECG6_9ASCO</name>
<accession>A0ABP0ECG6</accession>
<gene>
    <name evidence="11" type="primary">GPI17</name>
    <name evidence="11" type="ORF">CAAN4_B11716</name>
</gene>
<keyword evidence="4" id="KW-0337">GPI-anchor biosynthesis</keyword>
<evidence type="ECO:0000256" key="7">
    <source>
        <dbReference type="ARBA" id="ARBA00022989"/>
    </source>
</evidence>
<dbReference type="PANTHER" id="PTHR21072">
    <property type="entry name" value="GPI TRANSAMIDASE COMPONENT PIG-S"/>
    <property type="match status" value="1"/>
</dbReference>
<evidence type="ECO:0000313" key="11">
    <source>
        <dbReference type="EMBL" id="CAK7897848.1"/>
    </source>
</evidence>
<dbReference type="EMBL" id="OZ004254">
    <property type="protein sequence ID" value="CAK7897848.1"/>
    <property type="molecule type" value="Genomic_DNA"/>
</dbReference>
<comment type="similarity">
    <text evidence="3">Belongs to the PIGS family.</text>
</comment>
<keyword evidence="5 10" id="KW-0812">Transmembrane</keyword>
<keyword evidence="12" id="KW-1185">Reference proteome</keyword>
<sequence>MSNSQEKDIPVVKKIVTKDEPESLTFLRRVIVLALVIFVLSLGLPLWFNTTTIYRAELPLDEISHLSHNFQKELNFHIPVYVDIPNSIISPAQQQIDSKIQNDYPQLVGLWNIELKQALDSIDSSKDYLVKLEKHQDPAATSDSYSVSPFNKETILYAVDGSSQIDQLLTTVLIEHVFKEELEMFVRVIDGSTTGESTDIDVAMPYSSQYNVVFSLFTEAGSPIDWQIEKVSKLFNPILENLNHFANFSISTQVQYYSKLTFEPTYDEERQVYEVQEDELSTFINFGDWNLISHDIKPTINFLTYFPESNYKGKPLLIKNSETNSFLVPQWGGVYIFNKGMPILEGRNIGLLESELIPIMEIFVSQLFHLLGMTSTPKSPLIRIDTLSRVTTFKNLRQSLENLQSLVKLTESLDGISIPESTKKYVELTVEFIHKSIQEASENHNFHKSIDYSSRGVEYSDKAFFEKEMVQQTYFPQEHKLAVYLPLLGPLLSILSIGVFKTLKDMKSDKKKVKVE</sequence>
<dbReference type="Pfam" id="PF10510">
    <property type="entry name" value="PIG-S"/>
    <property type="match status" value="1"/>
</dbReference>
<feature type="transmembrane region" description="Helical" evidence="10">
    <location>
        <begin position="481"/>
        <end position="503"/>
    </location>
</feature>
<comment type="subcellular location">
    <subcellularLocation>
        <location evidence="1">Endoplasmic reticulum membrane</location>
        <topology evidence="1">Multi-pass membrane protein</topology>
    </subcellularLocation>
</comment>
<evidence type="ECO:0000256" key="8">
    <source>
        <dbReference type="ARBA" id="ARBA00023136"/>
    </source>
</evidence>
<comment type="pathway">
    <text evidence="2">Glycolipid biosynthesis; glycosylphosphatidylinositol-anchor biosynthesis.</text>
</comment>
<keyword evidence="6" id="KW-0256">Endoplasmic reticulum</keyword>
<keyword evidence="7 10" id="KW-1133">Transmembrane helix</keyword>
<evidence type="ECO:0000313" key="12">
    <source>
        <dbReference type="Proteomes" id="UP001497600"/>
    </source>
</evidence>
<keyword evidence="8 10" id="KW-0472">Membrane</keyword>
<evidence type="ECO:0000256" key="2">
    <source>
        <dbReference type="ARBA" id="ARBA00004687"/>
    </source>
</evidence>
<evidence type="ECO:0000256" key="10">
    <source>
        <dbReference type="SAM" id="Phobius"/>
    </source>
</evidence>
<organism evidence="11 12">
    <name type="scientific">[Candida] anglica</name>
    <dbReference type="NCBI Taxonomy" id="148631"/>
    <lineage>
        <taxon>Eukaryota</taxon>
        <taxon>Fungi</taxon>
        <taxon>Dikarya</taxon>
        <taxon>Ascomycota</taxon>
        <taxon>Saccharomycotina</taxon>
        <taxon>Pichiomycetes</taxon>
        <taxon>Debaryomycetaceae</taxon>
        <taxon>Kurtzmaniella</taxon>
    </lineage>
</organism>
<evidence type="ECO:0000256" key="6">
    <source>
        <dbReference type="ARBA" id="ARBA00022824"/>
    </source>
</evidence>
<protein>
    <submittedName>
        <fullName evidence="11">GPI transamidase component Gpi17p</fullName>
    </submittedName>
</protein>
<dbReference type="Proteomes" id="UP001497600">
    <property type="component" value="Chromosome B"/>
</dbReference>
<keyword evidence="9" id="KW-0325">Glycoprotein</keyword>
<reference evidence="11 12" key="1">
    <citation type="submission" date="2024-01" db="EMBL/GenBank/DDBJ databases">
        <authorList>
            <consortium name="Genoscope - CEA"/>
            <person name="William W."/>
        </authorList>
    </citation>
    <scope>NUCLEOTIDE SEQUENCE [LARGE SCALE GENOMIC DNA]</scope>
    <source>
        <strain evidence="11 12">29B2s-10</strain>
    </source>
</reference>
<evidence type="ECO:0000256" key="3">
    <source>
        <dbReference type="ARBA" id="ARBA00005316"/>
    </source>
</evidence>
<dbReference type="InterPro" id="IPR019540">
    <property type="entry name" value="PtdIno-glycan_biosynth_class_S"/>
</dbReference>